<evidence type="ECO:0000313" key="1">
    <source>
        <dbReference type="EMBL" id="CAG5110722.1"/>
    </source>
</evidence>
<dbReference type="EMBL" id="OU015567">
    <property type="protein sequence ID" value="CAG5110722.1"/>
    <property type="molecule type" value="Genomic_DNA"/>
</dbReference>
<sequence length="149" mass="16887">MGKSEETEEKAPPTYQENVEVTTIQPSSSNVINPVVVETAPQVIMTQPRTWKRPWQSLSWCDSECCLAYWARPCYLGRVYARYEGEESCSGQTCLRCCLPWCCYIGSEMALQNRLAAQMGIQTPNGGCCTMYWCEACVLASMYYELTEN</sequence>
<keyword evidence="2" id="KW-1185">Reference proteome</keyword>
<dbReference type="Proteomes" id="UP001158576">
    <property type="component" value="Chromosome 2"/>
</dbReference>
<gene>
    <name evidence="1" type="ORF">OKIOD_LOCUS13861</name>
</gene>
<reference evidence="1 2" key="1">
    <citation type="submission" date="2021-04" db="EMBL/GenBank/DDBJ databases">
        <authorList>
            <person name="Bliznina A."/>
        </authorList>
    </citation>
    <scope>NUCLEOTIDE SEQUENCE [LARGE SCALE GENOMIC DNA]</scope>
</reference>
<name>A0ABN7SZT7_OIKDI</name>
<evidence type="ECO:0000313" key="2">
    <source>
        <dbReference type="Proteomes" id="UP001158576"/>
    </source>
</evidence>
<organism evidence="1 2">
    <name type="scientific">Oikopleura dioica</name>
    <name type="common">Tunicate</name>
    <dbReference type="NCBI Taxonomy" id="34765"/>
    <lineage>
        <taxon>Eukaryota</taxon>
        <taxon>Metazoa</taxon>
        <taxon>Chordata</taxon>
        <taxon>Tunicata</taxon>
        <taxon>Appendicularia</taxon>
        <taxon>Copelata</taxon>
        <taxon>Oikopleuridae</taxon>
        <taxon>Oikopleura</taxon>
    </lineage>
</organism>
<proteinExistence type="predicted"/>
<accession>A0ABN7SZT7</accession>
<protein>
    <submittedName>
        <fullName evidence="1">Oidioi.mRNA.OKI2018_I69.chr2.g5096.t1.cds</fullName>
    </submittedName>
</protein>